<organism evidence="2">
    <name type="scientific">Cacopsylla melanoneura</name>
    <dbReference type="NCBI Taxonomy" id="428564"/>
    <lineage>
        <taxon>Eukaryota</taxon>
        <taxon>Metazoa</taxon>
        <taxon>Ecdysozoa</taxon>
        <taxon>Arthropoda</taxon>
        <taxon>Hexapoda</taxon>
        <taxon>Insecta</taxon>
        <taxon>Pterygota</taxon>
        <taxon>Neoptera</taxon>
        <taxon>Paraneoptera</taxon>
        <taxon>Hemiptera</taxon>
        <taxon>Sternorrhyncha</taxon>
        <taxon>Psylloidea</taxon>
        <taxon>Psyllidae</taxon>
        <taxon>Psyllinae</taxon>
        <taxon>Cacopsylla</taxon>
    </lineage>
</organism>
<keyword evidence="1" id="KW-0812">Transmembrane</keyword>
<keyword evidence="1" id="KW-1133">Transmembrane helix</keyword>
<evidence type="ECO:0000256" key="1">
    <source>
        <dbReference type="SAM" id="Phobius"/>
    </source>
</evidence>
<dbReference type="EMBL" id="HBUF01299021">
    <property type="protein sequence ID" value="CAG6690724.1"/>
    <property type="molecule type" value="Transcribed_RNA"/>
</dbReference>
<sequence>MIPTRYEYRTIQLLQICFIFHFIFLLTFLFFILSLFVPYLFLSTNSAGRLLFPRETSLNFPIFFCLMHFLPAIQNHQIGKITQESLPFCSLIFSSSTLVSYKTIQLTRSMRQ</sequence>
<reference evidence="2" key="1">
    <citation type="submission" date="2021-05" db="EMBL/GenBank/DDBJ databases">
        <authorList>
            <person name="Alioto T."/>
            <person name="Alioto T."/>
            <person name="Gomez Garrido J."/>
        </authorList>
    </citation>
    <scope>NUCLEOTIDE SEQUENCE</scope>
</reference>
<proteinExistence type="predicted"/>
<dbReference type="AlphaFoldDB" id="A0A8D8XD75"/>
<protein>
    <submittedName>
        <fullName evidence="2">Uncharacterized protein</fullName>
    </submittedName>
</protein>
<evidence type="ECO:0000313" key="2">
    <source>
        <dbReference type="EMBL" id="CAG6690724.1"/>
    </source>
</evidence>
<feature type="transmembrane region" description="Helical" evidence="1">
    <location>
        <begin position="56"/>
        <end position="73"/>
    </location>
</feature>
<accession>A0A8D8XD75</accession>
<name>A0A8D8XD75_9HEMI</name>
<keyword evidence="1" id="KW-0472">Membrane</keyword>
<feature type="transmembrane region" description="Helical" evidence="1">
    <location>
        <begin position="12"/>
        <end position="36"/>
    </location>
</feature>